<feature type="non-terminal residue" evidence="1">
    <location>
        <position position="1"/>
    </location>
</feature>
<gene>
    <name evidence="1" type="ORF">METZ01_LOCUS437982</name>
</gene>
<protein>
    <submittedName>
        <fullName evidence="1">Uncharacterized protein</fullName>
    </submittedName>
</protein>
<sequence length="83" mass="9271">SRVTLGKQHPRVTEMGPLFAVLMGDKVANLRLGNFLKVNLYERLYDFAQDDTLAPEDKIASYLTWAKTLKSGAFDDKAALVPE</sequence>
<accession>A0A382YRK7</accession>
<dbReference type="EMBL" id="UINC01177467">
    <property type="protein sequence ID" value="SVD85128.1"/>
    <property type="molecule type" value="Genomic_DNA"/>
</dbReference>
<proteinExistence type="predicted"/>
<dbReference type="AlphaFoldDB" id="A0A382YRK7"/>
<evidence type="ECO:0000313" key="1">
    <source>
        <dbReference type="EMBL" id="SVD85128.1"/>
    </source>
</evidence>
<name>A0A382YRK7_9ZZZZ</name>
<organism evidence="1">
    <name type="scientific">marine metagenome</name>
    <dbReference type="NCBI Taxonomy" id="408172"/>
    <lineage>
        <taxon>unclassified sequences</taxon>
        <taxon>metagenomes</taxon>
        <taxon>ecological metagenomes</taxon>
    </lineage>
</organism>
<reference evidence="1" key="1">
    <citation type="submission" date="2018-05" db="EMBL/GenBank/DDBJ databases">
        <authorList>
            <person name="Lanie J.A."/>
            <person name="Ng W.-L."/>
            <person name="Kazmierczak K.M."/>
            <person name="Andrzejewski T.M."/>
            <person name="Davidsen T.M."/>
            <person name="Wayne K.J."/>
            <person name="Tettelin H."/>
            <person name="Glass J.I."/>
            <person name="Rusch D."/>
            <person name="Podicherti R."/>
            <person name="Tsui H.-C.T."/>
            <person name="Winkler M.E."/>
        </authorList>
    </citation>
    <scope>NUCLEOTIDE SEQUENCE</scope>
</reference>